<dbReference type="InterPro" id="IPR011043">
    <property type="entry name" value="Gal_Oxase/kelch_b-propeller"/>
</dbReference>
<keyword evidence="3" id="KW-1185">Reference proteome</keyword>
<dbReference type="SUPFAM" id="SSF81383">
    <property type="entry name" value="F-box domain"/>
    <property type="match status" value="1"/>
</dbReference>
<dbReference type="SMART" id="SM00256">
    <property type="entry name" value="FBOX"/>
    <property type="match status" value="1"/>
</dbReference>
<dbReference type="EMBL" id="BAABME010021848">
    <property type="protein sequence ID" value="GAA0164378.1"/>
    <property type="molecule type" value="Genomic_DNA"/>
</dbReference>
<dbReference type="SUPFAM" id="SSF50965">
    <property type="entry name" value="Galactose oxidase, central domain"/>
    <property type="match status" value="1"/>
</dbReference>
<dbReference type="PROSITE" id="PS50181">
    <property type="entry name" value="FBOX"/>
    <property type="match status" value="1"/>
</dbReference>
<reference evidence="2 3" key="1">
    <citation type="submission" date="2024-01" db="EMBL/GenBank/DDBJ databases">
        <title>The complete chloroplast genome sequence of Lithospermum erythrorhizon: insights into the phylogenetic relationship among Boraginaceae species and the maternal lineages of purple gromwells.</title>
        <authorList>
            <person name="Okada T."/>
            <person name="Watanabe K."/>
        </authorList>
    </citation>
    <scope>NUCLEOTIDE SEQUENCE [LARGE SCALE GENOMIC DNA]</scope>
</reference>
<dbReference type="PANTHER" id="PTHR31672:SF10">
    <property type="entry name" value="F-BOX DOMAIN-CONTAINING PROTEIN"/>
    <property type="match status" value="1"/>
</dbReference>
<dbReference type="InterPro" id="IPR017451">
    <property type="entry name" value="F-box-assoc_interact_dom"/>
</dbReference>
<dbReference type="InterPro" id="IPR036047">
    <property type="entry name" value="F-box-like_dom_sf"/>
</dbReference>
<comment type="caution">
    <text evidence="2">The sequence shown here is derived from an EMBL/GenBank/DDBJ whole genome shotgun (WGS) entry which is preliminary data.</text>
</comment>
<protein>
    <recommendedName>
        <fullName evidence="1">F-box domain-containing protein</fullName>
    </recommendedName>
</protein>
<evidence type="ECO:0000313" key="3">
    <source>
        <dbReference type="Proteomes" id="UP001454036"/>
    </source>
</evidence>
<dbReference type="AlphaFoldDB" id="A0AAV3QL17"/>
<dbReference type="Gene3D" id="1.20.1280.50">
    <property type="match status" value="1"/>
</dbReference>
<dbReference type="NCBIfam" id="TIGR01640">
    <property type="entry name" value="F_box_assoc_1"/>
    <property type="match status" value="1"/>
</dbReference>
<sequence>MEFHIKENHKNSDDHQQRENVFQRLPQEVLIDILSRLPATSLIQFRFVCKTFQNSAYDRDLIQMHLSRAKQNNPFLILHCDYPLNNEIYFVEFPDKENQERVKRIQTPFSADMPEFSVIGSCDGILCLVNSLFSDQIYIYNPFTRMYSKLPKSVVFQNQKLLFGFGCHPVSKDYKIIKIIYWPDPGIASGGTSGGVWEDSPWGFGRLRGRRFMRSEVQVFSLGGEKWRSIGAIPYNLDQLTGVVLVNGRLHWVDHEIVFRGLIVSFDISDEEFREIRMPDQNQCVTRGDYHLAALRGCLSVCIPVFTGLGGGLDIWIMKEYDVKESWVKQFKVGNYLPKIISQEIISQAHGIWRNVLDRRPVRVLRIQDNGDILLEYKGGTLASYDPDKETFKDVIFPGLPNLFQTIVHVGSINWIE</sequence>
<accession>A0AAV3QL17</accession>
<proteinExistence type="predicted"/>
<evidence type="ECO:0000259" key="1">
    <source>
        <dbReference type="PROSITE" id="PS50181"/>
    </source>
</evidence>
<evidence type="ECO:0000313" key="2">
    <source>
        <dbReference type="EMBL" id="GAA0164378.1"/>
    </source>
</evidence>
<dbReference type="InterPro" id="IPR001810">
    <property type="entry name" value="F-box_dom"/>
</dbReference>
<dbReference type="InterPro" id="IPR013187">
    <property type="entry name" value="F-box-assoc_dom_typ3"/>
</dbReference>
<dbReference type="Pfam" id="PF00646">
    <property type="entry name" value="F-box"/>
    <property type="match status" value="1"/>
</dbReference>
<dbReference type="Pfam" id="PF08268">
    <property type="entry name" value="FBA_3"/>
    <property type="match status" value="1"/>
</dbReference>
<organism evidence="2 3">
    <name type="scientific">Lithospermum erythrorhizon</name>
    <name type="common">Purple gromwell</name>
    <name type="synonym">Lithospermum officinale var. erythrorhizon</name>
    <dbReference type="NCBI Taxonomy" id="34254"/>
    <lineage>
        <taxon>Eukaryota</taxon>
        <taxon>Viridiplantae</taxon>
        <taxon>Streptophyta</taxon>
        <taxon>Embryophyta</taxon>
        <taxon>Tracheophyta</taxon>
        <taxon>Spermatophyta</taxon>
        <taxon>Magnoliopsida</taxon>
        <taxon>eudicotyledons</taxon>
        <taxon>Gunneridae</taxon>
        <taxon>Pentapetalae</taxon>
        <taxon>asterids</taxon>
        <taxon>lamiids</taxon>
        <taxon>Boraginales</taxon>
        <taxon>Boraginaceae</taxon>
        <taxon>Boraginoideae</taxon>
        <taxon>Lithospermeae</taxon>
        <taxon>Lithospermum</taxon>
    </lineage>
</organism>
<name>A0AAV3QL17_LITER</name>
<dbReference type="InterPro" id="IPR050796">
    <property type="entry name" value="SCF_F-box_component"/>
</dbReference>
<dbReference type="Proteomes" id="UP001454036">
    <property type="component" value="Unassembled WGS sequence"/>
</dbReference>
<feature type="domain" description="F-box" evidence="1">
    <location>
        <begin position="19"/>
        <end position="66"/>
    </location>
</feature>
<dbReference type="PANTHER" id="PTHR31672">
    <property type="entry name" value="BNACNNG10540D PROTEIN"/>
    <property type="match status" value="1"/>
</dbReference>
<gene>
    <name evidence="2" type="ORF">LIER_39769</name>
</gene>